<keyword evidence="3" id="KW-1185">Reference proteome</keyword>
<dbReference type="InterPro" id="IPR017508">
    <property type="entry name" value="HipA_N1"/>
</dbReference>
<dbReference type="PANTHER" id="PTHR37419:SF6">
    <property type="entry name" value="KINASE HI_0665-RELATED"/>
    <property type="match status" value="1"/>
</dbReference>
<dbReference type="GO" id="GO:0005829">
    <property type="term" value="C:cytosol"/>
    <property type="evidence" value="ECO:0007669"/>
    <property type="project" value="TreeGrafter"/>
</dbReference>
<dbReference type="Proteomes" id="UP000515344">
    <property type="component" value="Chromosome"/>
</dbReference>
<evidence type="ECO:0000313" key="2">
    <source>
        <dbReference type="EMBL" id="QNA44347.1"/>
    </source>
</evidence>
<dbReference type="GO" id="GO:0004674">
    <property type="term" value="F:protein serine/threonine kinase activity"/>
    <property type="evidence" value="ECO:0007669"/>
    <property type="project" value="TreeGrafter"/>
</dbReference>
<evidence type="ECO:0000259" key="1">
    <source>
        <dbReference type="Pfam" id="PF13657"/>
    </source>
</evidence>
<dbReference type="Pfam" id="PF13657">
    <property type="entry name" value="Couple_hipA"/>
    <property type="match status" value="1"/>
</dbReference>
<dbReference type="EMBL" id="CP060007">
    <property type="protein sequence ID" value="QNA44347.1"/>
    <property type="molecule type" value="Genomic_DNA"/>
</dbReference>
<gene>
    <name evidence="2" type="ORF">H4075_20135</name>
</gene>
<sequence length="110" mass="12451">MRKAEIQYNNQTAGWLVQDEDGYHFAYDQRYLAADKAEPVSLTLPLQVEPYHSNVLFPFFDGLIPEGWLLDIAEQNWKLNPRDRMGLLLACCKDCIGAVSVHPAKEEGGV</sequence>
<proteinExistence type="predicted"/>
<dbReference type="KEGG" id="lacs:H4075_20135"/>
<dbReference type="PANTHER" id="PTHR37419">
    <property type="entry name" value="SERINE/THREONINE-PROTEIN KINASE TOXIN HIPA"/>
    <property type="match status" value="1"/>
</dbReference>
<dbReference type="RefSeq" id="WP_182802609.1">
    <property type="nucleotide sequence ID" value="NZ_CP060007.1"/>
</dbReference>
<dbReference type="NCBIfam" id="TIGR03071">
    <property type="entry name" value="couple_hipA"/>
    <property type="match status" value="1"/>
</dbReference>
<protein>
    <submittedName>
        <fullName evidence="2">HipA N-terminal domain-containing protein</fullName>
    </submittedName>
</protein>
<evidence type="ECO:0000313" key="3">
    <source>
        <dbReference type="Proteomes" id="UP000515344"/>
    </source>
</evidence>
<name>A0A7G5XFU4_9BACT</name>
<dbReference type="AlphaFoldDB" id="A0A7G5XFU4"/>
<reference evidence="3" key="1">
    <citation type="submission" date="2020-08" db="EMBL/GenBank/DDBJ databases">
        <title>Lacibacter sp. S13-6-6 genome sequencing.</title>
        <authorList>
            <person name="Jin L."/>
        </authorList>
    </citation>
    <scope>NUCLEOTIDE SEQUENCE [LARGE SCALE GENOMIC DNA]</scope>
    <source>
        <strain evidence="3">S13-6-6</strain>
    </source>
</reference>
<accession>A0A7G5XFU4</accession>
<feature type="domain" description="HipA N-terminal subdomain 1" evidence="1">
    <location>
        <begin position="5"/>
        <end position="101"/>
    </location>
</feature>
<dbReference type="InterPro" id="IPR052028">
    <property type="entry name" value="HipA_Ser/Thr_kinase"/>
</dbReference>
<organism evidence="2 3">
    <name type="scientific">Lacibacter sediminis</name>
    <dbReference type="NCBI Taxonomy" id="2760713"/>
    <lineage>
        <taxon>Bacteria</taxon>
        <taxon>Pseudomonadati</taxon>
        <taxon>Bacteroidota</taxon>
        <taxon>Chitinophagia</taxon>
        <taxon>Chitinophagales</taxon>
        <taxon>Chitinophagaceae</taxon>
        <taxon>Lacibacter</taxon>
    </lineage>
</organism>